<feature type="region of interest" description="Disordered" evidence="1">
    <location>
        <begin position="1"/>
        <end position="38"/>
    </location>
</feature>
<dbReference type="AlphaFoldDB" id="A0A653EDD6"/>
<proteinExistence type="predicted"/>
<accession>A0A653EDD6</accession>
<name>A0A653EDD6_9MYCO</name>
<dbReference type="EMBL" id="LR589062">
    <property type="protein sequence ID" value="VTO94880.1"/>
    <property type="molecule type" value="Genomic_DNA"/>
</dbReference>
<organism evidence="2">
    <name type="scientific">Mycobacterium riyadhense</name>
    <dbReference type="NCBI Taxonomy" id="486698"/>
    <lineage>
        <taxon>Bacteria</taxon>
        <taxon>Bacillati</taxon>
        <taxon>Actinomycetota</taxon>
        <taxon>Actinomycetes</taxon>
        <taxon>Mycobacteriales</taxon>
        <taxon>Mycobacteriaceae</taxon>
        <taxon>Mycobacterium</taxon>
    </lineage>
</organism>
<evidence type="ECO:0000313" key="2">
    <source>
        <dbReference type="EMBL" id="VTO94880.1"/>
    </source>
</evidence>
<feature type="compositionally biased region" description="Basic and acidic residues" evidence="1">
    <location>
        <begin position="7"/>
        <end position="28"/>
    </location>
</feature>
<reference evidence="2" key="1">
    <citation type="submission" date="2019-05" db="EMBL/GenBank/DDBJ databases">
        <authorList>
            <person name="Naeem R."/>
            <person name="Antony C."/>
            <person name="Guan Q."/>
        </authorList>
    </citation>
    <scope>NUCLEOTIDE SEQUENCE</scope>
    <source>
        <strain evidence="2">2</strain>
    </source>
</reference>
<evidence type="ECO:0000256" key="1">
    <source>
        <dbReference type="SAM" id="MobiDB-lite"/>
    </source>
</evidence>
<protein>
    <submittedName>
        <fullName evidence="2">Uncharacterized protein</fullName>
    </submittedName>
</protein>
<sequence length="38" mass="4150">MASAGDDAQRSDEEERRVASAGDERGRNDEEEAVNRNG</sequence>
<gene>
    <name evidence="2" type="ORF">BIN_B_00354</name>
</gene>